<evidence type="ECO:0000313" key="5">
    <source>
        <dbReference type="Proteomes" id="UP001152747"/>
    </source>
</evidence>
<feature type="chain" id="PRO_5040479798" evidence="3">
    <location>
        <begin position="22"/>
        <end position="139"/>
    </location>
</feature>
<evidence type="ECO:0000313" key="4">
    <source>
        <dbReference type="EMBL" id="CAI5441998.1"/>
    </source>
</evidence>
<dbReference type="EMBL" id="CANHGI010000002">
    <property type="protein sequence ID" value="CAI5441998.1"/>
    <property type="molecule type" value="Genomic_DNA"/>
</dbReference>
<proteinExistence type="predicted"/>
<evidence type="ECO:0000256" key="1">
    <source>
        <dbReference type="SAM" id="MobiDB-lite"/>
    </source>
</evidence>
<sequence length="139" mass="14622">MLGKTITIGWILLAIVSKNQIESNNQLPTQSTASVATVATTVTTVTTVATETSTSAPTQPPPPTPAPPQTPPPPQTQGPINPLAQVQTTTSAAKKLNGIKRRKGFAVLFGAMTGVVVFLNLVYVGLFVWLCMVLKKQIA</sequence>
<accession>A0A9P1MWZ9</accession>
<evidence type="ECO:0000256" key="2">
    <source>
        <dbReference type="SAM" id="Phobius"/>
    </source>
</evidence>
<keyword evidence="3" id="KW-0732">Signal</keyword>
<dbReference type="AlphaFoldDB" id="A0A9P1MWZ9"/>
<feature type="compositionally biased region" description="Pro residues" evidence="1">
    <location>
        <begin position="58"/>
        <end position="76"/>
    </location>
</feature>
<feature type="compositionally biased region" description="Low complexity" evidence="1">
    <location>
        <begin position="47"/>
        <end position="57"/>
    </location>
</feature>
<name>A0A9P1MWZ9_9PELO</name>
<comment type="caution">
    <text evidence="4">The sequence shown here is derived from an EMBL/GenBank/DDBJ whole genome shotgun (WGS) entry which is preliminary data.</text>
</comment>
<dbReference type="Proteomes" id="UP001152747">
    <property type="component" value="Unassembled WGS sequence"/>
</dbReference>
<keyword evidence="2" id="KW-0472">Membrane</keyword>
<evidence type="ECO:0000256" key="3">
    <source>
        <dbReference type="SAM" id="SignalP"/>
    </source>
</evidence>
<keyword evidence="2" id="KW-0812">Transmembrane</keyword>
<protein>
    <submittedName>
        <fullName evidence="4">Uncharacterized protein</fullName>
    </submittedName>
</protein>
<feature type="region of interest" description="Disordered" evidence="1">
    <location>
        <begin position="47"/>
        <end position="82"/>
    </location>
</feature>
<keyword evidence="5" id="KW-1185">Reference proteome</keyword>
<gene>
    <name evidence="4" type="ORF">CAMP_LOCUS4635</name>
</gene>
<keyword evidence="2" id="KW-1133">Transmembrane helix</keyword>
<organism evidence="4 5">
    <name type="scientific">Caenorhabditis angaria</name>
    <dbReference type="NCBI Taxonomy" id="860376"/>
    <lineage>
        <taxon>Eukaryota</taxon>
        <taxon>Metazoa</taxon>
        <taxon>Ecdysozoa</taxon>
        <taxon>Nematoda</taxon>
        <taxon>Chromadorea</taxon>
        <taxon>Rhabditida</taxon>
        <taxon>Rhabditina</taxon>
        <taxon>Rhabditomorpha</taxon>
        <taxon>Rhabditoidea</taxon>
        <taxon>Rhabditidae</taxon>
        <taxon>Peloderinae</taxon>
        <taxon>Caenorhabditis</taxon>
    </lineage>
</organism>
<feature type="signal peptide" evidence="3">
    <location>
        <begin position="1"/>
        <end position="21"/>
    </location>
</feature>
<reference evidence="4" key="1">
    <citation type="submission" date="2022-11" db="EMBL/GenBank/DDBJ databases">
        <authorList>
            <person name="Kikuchi T."/>
        </authorList>
    </citation>
    <scope>NUCLEOTIDE SEQUENCE</scope>
    <source>
        <strain evidence="4">PS1010</strain>
    </source>
</reference>
<feature type="transmembrane region" description="Helical" evidence="2">
    <location>
        <begin position="104"/>
        <end position="130"/>
    </location>
</feature>